<dbReference type="GO" id="GO:0016614">
    <property type="term" value="F:oxidoreductase activity, acting on CH-OH group of donors"/>
    <property type="evidence" value="ECO:0007669"/>
    <property type="project" value="InterPro"/>
</dbReference>
<dbReference type="InterPro" id="IPR051459">
    <property type="entry name" value="Cytochrome_c-type_DH"/>
</dbReference>
<dbReference type="EMBL" id="FUXL01000003">
    <property type="protein sequence ID" value="SJZ78716.1"/>
    <property type="molecule type" value="Genomic_DNA"/>
</dbReference>
<dbReference type="STRING" id="1365950.SAMN05428963_10333"/>
<feature type="binding site" description="axial binding residue" evidence="13">
    <location>
        <position position="206"/>
    </location>
    <ligand>
        <name>heme c</name>
        <dbReference type="ChEBI" id="CHEBI:61717"/>
        <label>2</label>
    </ligand>
    <ligandPart>
        <name>Fe</name>
        <dbReference type="ChEBI" id="CHEBI:18248"/>
    </ligandPart>
</feature>
<dbReference type="PRINTS" id="PR00605">
    <property type="entry name" value="CYTCHROMECIC"/>
</dbReference>
<feature type="compositionally biased region" description="Low complexity" evidence="14">
    <location>
        <begin position="303"/>
        <end position="313"/>
    </location>
</feature>
<evidence type="ECO:0000256" key="10">
    <source>
        <dbReference type="ARBA" id="ARBA00023004"/>
    </source>
</evidence>
<feature type="domain" description="Cytochrome c" evidence="15">
    <location>
        <begin position="340"/>
        <end position="430"/>
    </location>
</feature>
<feature type="binding site" description="covalent" evidence="12">
    <location>
        <position position="205"/>
    </location>
    <ligand>
        <name>heme c</name>
        <dbReference type="ChEBI" id="CHEBI:61717"/>
        <label>2</label>
    </ligand>
</feature>
<evidence type="ECO:0000313" key="16">
    <source>
        <dbReference type="EMBL" id="SJZ78716.1"/>
    </source>
</evidence>
<evidence type="ECO:0000256" key="9">
    <source>
        <dbReference type="ARBA" id="ARBA00022982"/>
    </source>
</evidence>
<dbReference type="RefSeq" id="WP_078707160.1">
    <property type="nucleotide sequence ID" value="NZ_FUXL01000003.1"/>
</dbReference>
<keyword evidence="3" id="KW-1003">Cell membrane</keyword>
<evidence type="ECO:0000256" key="11">
    <source>
        <dbReference type="ARBA" id="ARBA00023136"/>
    </source>
</evidence>
<keyword evidence="6 13" id="KW-0479">Metal-binding</keyword>
<dbReference type="PANTHER" id="PTHR35008:SF8">
    <property type="entry name" value="ALCOHOL DEHYDROGENASE CYTOCHROME C SUBUNIT"/>
    <property type="match status" value="1"/>
</dbReference>
<sequence>MRTFLKILAALVVVGVIALLAFIFVPVQTTGPKTALAADYQVPDGAGAYAMRLADCAACHTAEGGKPFAGGRPIESPFGIIYSSNITPDNETGIGSYTLDEFRAALYDGIRKDGAHLYPAMPYANYRKLSEEDVRALYHYFHDELKPVNNQVTETKLDFPFNQRWGIRAWNWVALPDAQFVPPFQDDQLNRGAYLVQGPGHCGACHSPRNDLFAQAGYTAADDAFLTGGEIAGWSAPNLRSGASAPQSWDAEQLALFLATGRNAHQAVTGEMTLVVEDSLQYFTDDDMAAVVAYLRRIGTNGPAPESSAPASSGDKSPAGTPTPATSENDTSKLLASADPGMALGPRLYLDNCNACHFNDGKGASEVFPPLDGNSLVNSQNATGLISVILNGAELPSTAKRPYRLRMPGFADRLSDDEVAALATFVRQGWSNNAGAVTADSVSALRKQGGEQAAEQSGGR</sequence>
<evidence type="ECO:0000256" key="14">
    <source>
        <dbReference type="SAM" id="MobiDB-lite"/>
    </source>
</evidence>
<organism evidence="16 17">
    <name type="scientific">Consotaella salsifontis</name>
    <dbReference type="NCBI Taxonomy" id="1365950"/>
    <lineage>
        <taxon>Bacteria</taxon>
        <taxon>Pseudomonadati</taxon>
        <taxon>Pseudomonadota</taxon>
        <taxon>Alphaproteobacteria</taxon>
        <taxon>Hyphomicrobiales</taxon>
        <taxon>Aurantimonadaceae</taxon>
        <taxon>Consotaella</taxon>
    </lineage>
</organism>
<dbReference type="GO" id="GO:0005886">
    <property type="term" value="C:plasma membrane"/>
    <property type="evidence" value="ECO:0007669"/>
    <property type="project" value="UniProtKB-SubCell"/>
</dbReference>
<comment type="cofactor">
    <cofactor evidence="12">
        <name>heme c</name>
        <dbReference type="ChEBI" id="CHEBI:61717"/>
    </cofactor>
    <text evidence="12">Binds 3 heme c groups covalently per subunit.</text>
</comment>
<dbReference type="SUPFAM" id="SSF46626">
    <property type="entry name" value="Cytochrome c"/>
    <property type="match status" value="3"/>
</dbReference>
<feature type="region of interest" description="Disordered" evidence="14">
    <location>
        <begin position="302"/>
        <end position="332"/>
    </location>
</feature>
<keyword evidence="5" id="KW-0679">Respiratory chain</keyword>
<gene>
    <name evidence="16" type="ORF">SAMN05428963_10333</name>
</gene>
<evidence type="ECO:0000256" key="12">
    <source>
        <dbReference type="PIRSR" id="PIRSR000018-50"/>
    </source>
</evidence>
<keyword evidence="11" id="KW-0472">Membrane</keyword>
<dbReference type="PANTHER" id="PTHR35008">
    <property type="entry name" value="BLL4482 PROTEIN-RELATED"/>
    <property type="match status" value="1"/>
</dbReference>
<name>A0A1T4NI21_9HYPH</name>
<feature type="domain" description="Cytochrome c" evidence="15">
    <location>
        <begin position="187"/>
        <end position="299"/>
    </location>
</feature>
<proteinExistence type="predicted"/>
<reference evidence="16 17" key="1">
    <citation type="submission" date="2017-02" db="EMBL/GenBank/DDBJ databases">
        <authorList>
            <person name="Peterson S.W."/>
        </authorList>
    </citation>
    <scope>NUCLEOTIDE SEQUENCE [LARGE SCALE GENOMIC DNA]</scope>
    <source>
        <strain evidence="16 17">USBA 369</strain>
    </source>
</reference>
<dbReference type="GO" id="GO:0005506">
    <property type="term" value="F:iron ion binding"/>
    <property type="evidence" value="ECO:0007669"/>
    <property type="project" value="InterPro"/>
</dbReference>
<dbReference type="Proteomes" id="UP000190135">
    <property type="component" value="Unassembled WGS sequence"/>
</dbReference>
<dbReference type="InterPro" id="IPR014353">
    <property type="entry name" value="Membr-bd_ADH_cyt_c"/>
</dbReference>
<feature type="binding site" description="covalent" evidence="12">
    <location>
        <position position="59"/>
    </location>
    <ligand>
        <name>heme c</name>
        <dbReference type="ChEBI" id="CHEBI:61717"/>
        <label>1</label>
    </ligand>
</feature>
<dbReference type="PIRSF" id="PIRSF000018">
    <property type="entry name" value="Mb_ADH_cyt_c"/>
    <property type="match status" value="1"/>
</dbReference>
<comment type="subcellular location">
    <subcellularLocation>
        <location evidence="1">Cell membrane</location>
    </subcellularLocation>
</comment>
<dbReference type="PROSITE" id="PS51007">
    <property type="entry name" value="CYTC"/>
    <property type="match status" value="3"/>
</dbReference>
<dbReference type="Gene3D" id="1.10.760.10">
    <property type="entry name" value="Cytochrome c-like domain"/>
    <property type="match status" value="3"/>
</dbReference>
<evidence type="ECO:0000256" key="2">
    <source>
        <dbReference type="ARBA" id="ARBA00022448"/>
    </source>
</evidence>
<keyword evidence="8" id="KW-0677">Repeat</keyword>
<dbReference type="Pfam" id="PF00034">
    <property type="entry name" value="Cytochrom_C"/>
    <property type="match status" value="2"/>
</dbReference>
<feature type="binding site" description="axial binding residue" evidence="13">
    <location>
        <position position="60"/>
    </location>
    <ligand>
        <name>heme c</name>
        <dbReference type="ChEBI" id="CHEBI:61717"/>
        <label>1</label>
    </ligand>
    <ligandPart>
        <name>Fe</name>
        <dbReference type="ChEBI" id="CHEBI:18248"/>
    </ligandPart>
</feature>
<protein>
    <submittedName>
        <fullName evidence="16">Cytochrome c</fullName>
    </submittedName>
</protein>
<evidence type="ECO:0000256" key="7">
    <source>
        <dbReference type="ARBA" id="ARBA00022729"/>
    </source>
</evidence>
<feature type="binding site" description="covalent" evidence="12">
    <location>
        <position position="353"/>
    </location>
    <ligand>
        <name>heme c</name>
        <dbReference type="ChEBI" id="CHEBI:61717"/>
        <label>3</label>
    </ligand>
</feature>
<accession>A0A1T4NI21</accession>
<keyword evidence="9" id="KW-0249">Electron transport</keyword>
<dbReference type="GO" id="GO:0009055">
    <property type="term" value="F:electron transfer activity"/>
    <property type="evidence" value="ECO:0007669"/>
    <property type="project" value="InterPro"/>
</dbReference>
<evidence type="ECO:0000256" key="13">
    <source>
        <dbReference type="PIRSR" id="PIRSR000018-51"/>
    </source>
</evidence>
<dbReference type="InterPro" id="IPR008168">
    <property type="entry name" value="Cyt_C_IC"/>
</dbReference>
<evidence type="ECO:0000256" key="5">
    <source>
        <dbReference type="ARBA" id="ARBA00022660"/>
    </source>
</evidence>
<dbReference type="InterPro" id="IPR036909">
    <property type="entry name" value="Cyt_c-like_dom_sf"/>
</dbReference>
<dbReference type="InterPro" id="IPR009056">
    <property type="entry name" value="Cyt_c-like_dom"/>
</dbReference>
<evidence type="ECO:0000256" key="4">
    <source>
        <dbReference type="ARBA" id="ARBA00022617"/>
    </source>
</evidence>
<feature type="binding site" description="axial binding residue" evidence="13">
    <location>
        <position position="357"/>
    </location>
    <ligand>
        <name>heme c</name>
        <dbReference type="ChEBI" id="CHEBI:61717"/>
        <label>3</label>
    </ligand>
    <ligandPart>
        <name>Fe</name>
        <dbReference type="ChEBI" id="CHEBI:18248"/>
    </ligandPart>
</feature>
<feature type="binding site" description="covalent" evidence="12">
    <location>
        <position position="356"/>
    </location>
    <ligand>
        <name>heme c</name>
        <dbReference type="ChEBI" id="CHEBI:61717"/>
        <label>3</label>
    </ligand>
</feature>
<evidence type="ECO:0000256" key="1">
    <source>
        <dbReference type="ARBA" id="ARBA00004236"/>
    </source>
</evidence>
<evidence type="ECO:0000259" key="15">
    <source>
        <dbReference type="PROSITE" id="PS51007"/>
    </source>
</evidence>
<dbReference type="OrthoDB" id="9811281at2"/>
<evidence type="ECO:0000256" key="8">
    <source>
        <dbReference type="ARBA" id="ARBA00022737"/>
    </source>
</evidence>
<evidence type="ECO:0000313" key="17">
    <source>
        <dbReference type="Proteomes" id="UP000190135"/>
    </source>
</evidence>
<keyword evidence="10 13" id="KW-0408">Iron</keyword>
<feature type="binding site" description="covalent" evidence="12">
    <location>
        <position position="202"/>
    </location>
    <ligand>
        <name>heme c</name>
        <dbReference type="ChEBI" id="CHEBI:61717"/>
        <label>2</label>
    </ligand>
</feature>
<keyword evidence="2" id="KW-0813">Transport</keyword>
<keyword evidence="17" id="KW-1185">Reference proteome</keyword>
<evidence type="ECO:0000256" key="6">
    <source>
        <dbReference type="ARBA" id="ARBA00022723"/>
    </source>
</evidence>
<feature type="domain" description="Cytochrome c" evidence="15">
    <location>
        <begin position="40"/>
        <end position="145"/>
    </location>
</feature>
<keyword evidence="4 12" id="KW-0349">Heme</keyword>
<dbReference type="AlphaFoldDB" id="A0A1T4NI21"/>
<dbReference type="GO" id="GO:0020037">
    <property type="term" value="F:heme binding"/>
    <property type="evidence" value="ECO:0007669"/>
    <property type="project" value="InterPro"/>
</dbReference>
<feature type="compositionally biased region" description="Polar residues" evidence="14">
    <location>
        <begin position="323"/>
        <end position="332"/>
    </location>
</feature>
<evidence type="ECO:0000256" key="3">
    <source>
        <dbReference type="ARBA" id="ARBA00022475"/>
    </source>
</evidence>
<feature type="binding site" description="covalent" evidence="12">
    <location>
        <position position="56"/>
    </location>
    <ligand>
        <name>heme c</name>
        <dbReference type="ChEBI" id="CHEBI:61717"/>
        <label>1</label>
    </ligand>
</feature>
<keyword evidence="7" id="KW-0732">Signal</keyword>